<gene>
    <name evidence="2" type="ORF">PLEPLA_LOCUS16441</name>
</gene>
<feature type="compositionally biased region" description="Basic and acidic residues" evidence="1">
    <location>
        <begin position="309"/>
        <end position="327"/>
    </location>
</feature>
<feature type="compositionally biased region" description="Polar residues" evidence="1">
    <location>
        <begin position="109"/>
        <end position="119"/>
    </location>
</feature>
<evidence type="ECO:0000313" key="3">
    <source>
        <dbReference type="Proteomes" id="UP001153269"/>
    </source>
</evidence>
<dbReference type="EMBL" id="CADEAL010001057">
    <property type="protein sequence ID" value="CAB1428468.1"/>
    <property type="molecule type" value="Genomic_DNA"/>
</dbReference>
<evidence type="ECO:0000256" key="1">
    <source>
        <dbReference type="SAM" id="MobiDB-lite"/>
    </source>
</evidence>
<evidence type="ECO:0000313" key="2">
    <source>
        <dbReference type="EMBL" id="CAB1428468.1"/>
    </source>
</evidence>
<name>A0A9N7UB69_PLEPL</name>
<reference evidence="2" key="1">
    <citation type="submission" date="2020-03" db="EMBL/GenBank/DDBJ databases">
        <authorList>
            <person name="Weist P."/>
        </authorList>
    </citation>
    <scope>NUCLEOTIDE SEQUENCE</scope>
</reference>
<feature type="compositionally biased region" description="Acidic residues" evidence="1">
    <location>
        <begin position="157"/>
        <end position="167"/>
    </location>
</feature>
<keyword evidence="3" id="KW-1185">Reference proteome</keyword>
<feature type="compositionally biased region" description="Basic and acidic residues" evidence="1">
    <location>
        <begin position="142"/>
        <end position="156"/>
    </location>
</feature>
<protein>
    <submittedName>
        <fullName evidence="2">Uncharacterized protein</fullName>
    </submittedName>
</protein>
<comment type="caution">
    <text evidence="2">The sequence shown here is derived from an EMBL/GenBank/DDBJ whole genome shotgun (WGS) entry which is preliminary data.</text>
</comment>
<feature type="region of interest" description="Disordered" evidence="1">
    <location>
        <begin position="136"/>
        <end position="167"/>
    </location>
</feature>
<dbReference type="AlphaFoldDB" id="A0A9N7UB69"/>
<organism evidence="2 3">
    <name type="scientific">Pleuronectes platessa</name>
    <name type="common">European plaice</name>
    <dbReference type="NCBI Taxonomy" id="8262"/>
    <lineage>
        <taxon>Eukaryota</taxon>
        <taxon>Metazoa</taxon>
        <taxon>Chordata</taxon>
        <taxon>Craniata</taxon>
        <taxon>Vertebrata</taxon>
        <taxon>Euteleostomi</taxon>
        <taxon>Actinopterygii</taxon>
        <taxon>Neopterygii</taxon>
        <taxon>Teleostei</taxon>
        <taxon>Neoteleostei</taxon>
        <taxon>Acanthomorphata</taxon>
        <taxon>Carangaria</taxon>
        <taxon>Pleuronectiformes</taxon>
        <taxon>Pleuronectoidei</taxon>
        <taxon>Pleuronectidae</taxon>
        <taxon>Pleuronectes</taxon>
    </lineage>
</organism>
<feature type="compositionally biased region" description="Basic and acidic residues" evidence="1">
    <location>
        <begin position="88"/>
        <end position="108"/>
    </location>
</feature>
<feature type="region of interest" description="Disordered" evidence="1">
    <location>
        <begin position="88"/>
        <end position="119"/>
    </location>
</feature>
<proteinExistence type="predicted"/>
<feature type="region of interest" description="Disordered" evidence="1">
    <location>
        <begin position="309"/>
        <end position="331"/>
    </location>
</feature>
<dbReference type="Proteomes" id="UP001153269">
    <property type="component" value="Unassembled WGS sequence"/>
</dbReference>
<sequence length="360" mass="41464">MERLRSPCNLQSIAHRPKDLISFFSPCTENVMGEGMRKRTREREREEKSQHYAHYQASDACQKKYSGKLTSREDPLTCVHVRYCRQTDRGTDRQRHRQTDRQRDRQRESLVTQQSATGQSLLARHAGLIEQKIESVYQQRQRGREVEGKGREREEREQEEDQSEETDCQIAVWQSSVASGTVTNAAATSVVVGHHHQPTVTVHQSAAPRQPCRLATQARFTKHFFPQTLKPRCFLSLCFLEERRVPPPISNIFQQTKQIMEYFARGTTVVKEAELKLLCQSLSPGLDHSRRSSSLSPVVSEALRMTCRADRPVKEQGHRGGERKEASPQKITQLFSLQPDERGELASANHGEEMWRLERF</sequence>
<accession>A0A9N7UB69</accession>